<dbReference type="GO" id="GO:0008696">
    <property type="term" value="F:4-amino-4-deoxychorismate lyase activity"/>
    <property type="evidence" value="ECO:0007669"/>
    <property type="project" value="UniProtKB-EC"/>
</dbReference>
<dbReference type="PANTHER" id="PTHR42743:SF11">
    <property type="entry name" value="AMINODEOXYCHORISMATE LYASE"/>
    <property type="match status" value="1"/>
</dbReference>
<dbReference type="InterPro" id="IPR050571">
    <property type="entry name" value="Class-IV_PLP-Dep_Aminotrnsfr"/>
</dbReference>
<dbReference type="Proteomes" id="UP000000788">
    <property type="component" value="Chromosome"/>
</dbReference>
<dbReference type="GO" id="GO:0046394">
    <property type="term" value="P:carboxylic acid biosynthetic process"/>
    <property type="evidence" value="ECO:0007669"/>
    <property type="project" value="UniProtKB-ARBA"/>
</dbReference>
<sequence length="276" mass="31072">MNQKLGWIDGHWGSPKELKIPIHDRGINFSDGIFETIFVENGKPQLLIAHLTRWHKNAEILGMTLPPNIEILSPILSEGIEKCALDKGCGSIRLNWSRGHNINRGIDIRQPNDEKSLYIFWIEISHIEPSFQAIATLISKSEKRNAESVISQCKTFNYIQSIQARREAKLAGFDDALLMSTTDEICCGTTANIIVKRNKELLTPRLQSGCLPGIMRAQGLKKGIFKEAKLSPQPQAEDEWLLINSLGCHPITKVNQTSTRLFPNPRDLWKSLLLAN</sequence>
<dbReference type="InterPro" id="IPR036038">
    <property type="entry name" value="Aminotransferase-like"/>
</dbReference>
<dbReference type="OrthoDB" id="451849at2"/>
<dbReference type="EC" id="4.1.3.38" evidence="2"/>
<organism evidence="2 3">
    <name type="scientific">Prochlorococcus marinus (strain MIT 9211)</name>
    <dbReference type="NCBI Taxonomy" id="93059"/>
    <lineage>
        <taxon>Bacteria</taxon>
        <taxon>Bacillati</taxon>
        <taxon>Cyanobacteriota</taxon>
        <taxon>Cyanophyceae</taxon>
        <taxon>Synechococcales</taxon>
        <taxon>Prochlorococcaceae</taxon>
        <taxon>Prochlorococcus</taxon>
    </lineage>
</organism>
<evidence type="ECO:0000256" key="1">
    <source>
        <dbReference type="ARBA" id="ARBA00009320"/>
    </source>
</evidence>
<gene>
    <name evidence="2" type="ordered locus">P9211_18261</name>
</gene>
<dbReference type="RefSeq" id="WP_012196377.1">
    <property type="nucleotide sequence ID" value="NC_009976.1"/>
</dbReference>
<dbReference type="STRING" id="93059.P9211_18261"/>
<dbReference type="Pfam" id="PF01063">
    <property type="entry name" value="Aminotran_4"/>
    <property type="match status" value="1"/>
</dbReference>
<keyword evidence="2" id="KW-0808">Transferase</keyword>
<keyword evidence="3" id="KW-1185">Reference proteome</keyword>
<dbReference type="eggNOG" id="COG0115">
    <property type="taxonomic scope" value="Bacteria"/>
</dbReference>
<name>A9BDE4_PROM4</name>
<dbReference type="InterPro" id="IPR001544">
    <property type="entry name" value="Aminotrans_IV"/>
</dbReference>
<dbReference type="AlphaFoldDB" id="A9BDE4"/>
<dbReference type="Gene3D" id="3.30.470.10">
    <property type="match status" value="1"/>
</dbReference>
<comment type="similarity">
    <text evidence="1">Belongs to the class-IV pyridoxal-phosphate-dependent aminotransferase family.</text>
</comment>
<reference evidence="2 3" key="1">
    <citation type="journal article" date="2007" name="PLoS Genet.">
        <title>Patterns and implications of gene gain and loss in the evolution of Prochlorococcus.</title>
        <authorList>
            <person name="Kettler G.C."/>
            <person name="Martiny A.C."/>
            <person name="Huang K."/>
            <person name="Zucker J."/>
            <person name="Coleman M.L."/>
            <person name="Rodrigue S."/>
            <person name="Chen F."/>
            <person name="Lapidus A."/>
            <person name="Ferriera S."/>
            <person name="Johnson J."/>
            <person name="Steglich C."/>
            <person name="Church G.M."/>
            <person name="Richardson P."/>
            <person name="Chisholm S.W."/>
        </authorList>
    </citation>
    <scope>NUCLEOTIDE SEQUENCE [LARGE SCALE GENOMIC DNA]</scope>
    <source>
        <strain evidence="3">MIT 9211</strain>
    </source>
</reference>
<dbReference type="InterPro" id="IPR043132">
    <property type="entry name" value="BCAT-like_C"/>
</dbReference>
<dbReference type="GO" id="GO:0008483">
    <property type="term" value="F:transaminase activity"/>
    <property type="evidence" value="ECO:0007669"/>
    <property type="project" value="UniProtKB-KW"/>
</dbReference>
<dbReference type="Gene3D" id="3.20.10.10">
    <property type="entry name" value="D-amino Acid Aminotransferase, subunit A, domain 2"/>
    <property type="match status" value="1"/>
</dbReference>
<dbReference type="InterPro" id="IPR043131">
    <property type="entry name" value="BCAT-like_N"/>
</dbReference>
<keyword evidence="2" id="KW-0456">Lyase</keyword>
<evidence type="ECO:0000313" key="2">
    <source>
        <dbReference type="EMBL" id="ABX09757.1"/>
    </source>
</evidence>
<keyword evidence="2" id="KW-0032">Aminotransferase</keyword>
<evidence type="ECO:0000313" key="3">
    <source>
        <dbReference type="Proteomes" id="UP000000788"/>
    </source>
</evidence>
<protein>
    <submittedName>
        <fullName evidence="2">Aminotransferase class-IV</fullName>
        <ecNumber evidence="2">4.1.3.38</ecNumber>
    </submittedName>
</protein>
<dbReference type="GO" id="GO:0005829">
    <property type="term" value="C:cytosol"/>
    <property type="evidence" value="ECO:0007669"/>
    <property type="project" value="TreeGrafter"/>
</dbReference>
<dbReference type="KEGG" id="pmj:P9211_18261"/>
<dbReference type="PANTHER" id="PTHR42743">
    <property type="entry name" value="AMINO-ACID AMINOTRANSFERASE"/>
    <property type="match status" value="1"/>
</dbReference>
<accession>A9BDE4</accession>
<dbReference type="SUPFAM" id="SSF56752">
    <property type="entry name" value="D-aminoacid aminotransferase-like PLP-dependent enzymes"/>
    <property type="match status" value="1"/>
</dbReference>
<proteinExistence type="inferred from homology"/>
<dbReference type="EMBL" id="CP000878">
    <property type="protein sequence ID" value="ABX09757.1"/>
    <property type="molecule type" value="Genomic_DNA"/>
</dbReference>
<dbReference type="HOGENOM" id="CLU_020844_2_0_3"/>
<dbReference type="CDD" id="cd00449">
    <property type="entry name" value="PLPDE_IV"/>
    <property type="match status" value="1"/>
</dbReference>